<accession>A0ACB9E7I4</accession>
<evidence type="ECO:0000313" key="1">
    <source>
        <dbReference type="EMBL" id="KAI3754973.1"/>
    </source>
</evidence>
<reference evidence="1 2" key="2">
    <citation type="journal article" date="2022" name="Mol. Ecol. Resour.">
        <title>The genomes of chicory, endive, great burdock and yacon provide insights into Asteraceae paleo-polyploidization history and plant inulin production.</title>
        <authorList>
            <person name="Fan W."/>
            <person name="Wang S."/>
            <person name="Wang H."/>
            <person name="Wang A."/>
            <person name="Jiang F."/>
            <person name="Liu H."/>
            <person name="Zhao H."/>
            <person name="Xu D."/>
            <person name="Zhang Y."/>
        </authorList>
    </citation>
    <scope>NUCLEOTIDE SEQUENCE [LARGE SCALE GENOMIC DNA]</scope>
    <source>
        <strain evidence="2">cv. Yunnan</strain>
        <tissue evidence="1">Leaves</tissue>
    </source>
</reference>
<organism evidence="1 2">
    <name type="scientific">Smallanthus sonchifolius</name>
    <dbReference type="NCBI Taxonomy" id="185202"/>
    <lineage>
        <taxon>Eukaryota</taxon>
        <taxon>Viridiplantae</taxon>
        <taxon>Streptophyta</taxon>
        <taxon>Embryophyta</taxon>
        <taxon>Tracheophyta</taxon>
        <taxon>Spermatophyta</taxon>
        <taxon>Magnoliopsida</taxon>
        <taxon>eudicotyledons</taxon>
        <taxon>Gunneridae</taxon>
        <taxon>Pentapetalae</taxon>
        <taxon>asterids</taxon>
        <taxon>campanulids</taxon>
        <taxon>Asterales</taxon>
        <taxon>Asteraceae</taxon>
        <taxon>Asteroideae</taxon>
        <taxon>Heliantheae alliance</taxon>
        <taxon>Millerieae</taxon>
        <taxon>Smallanthus</taxon>
    </lineage>
</organism>
<comment type="caution">
    <text evidence="1">The sequence shown here is derived from an EMBL/GenBank/DDBJ whole genome shotgun (WGS) entry which is preliminary data.</text>
</comment>
<evidence type="ECO:0000313" key="2">
    <source>
        <dbReference type="Proteomes" id="UP001056120"/>
    </source>
</evidence>
<sequence>MAVRSSLAGMEVPIIGSDSIKWFNVSVPSTSPPSTDSFAPPTVENHLAATLEILLPISSALISLNGEAAMVKIRILTASVCNLGVDLQHFIHH</sequence>
<proteinExistence type="predicted"/>
<name>A0ACB9E7I4_9ASTR</name>
<dbReference type="EMBL" id="CM042035">
    <property type="protein sequence ID" value="KAI3754973.1"/>
    <property type="molecule type" value="Genomic_DNA"/>
</dbReference>
<keyword evidence="2" id="KW-1185">Reference proteome</keyword>
<gene>
    <name evidence="1" type="ORF">L1987_54765</name>
</gene>
<protein>
    <submittedName>
        <fullName evidence="1">Uncharacterized protein</fullName>
    </submittedName>
</protein>
<reference evidence="2" key="1">
    <citation type="journal article" date="2022" name="Mol. Ecol. Resour.">
        <title>The genomes of chicory, endive, great burdock and yacon provide insights into Asteraceae palaeo-polyploidization history and plant inulin production.</title>
        <authorList>
            <person name="Fan W."/>
            <person name="Wang S."/>
            <person name="Wang H."/>
            <person name="Wang A."/>
            <person name="Jiang F."/>
            <person name="Liu H."/>
            <person name="Zhao H."/>
            <person name="Xu D."/>
            <person name="Zhang Y."/>
        </authorList>
    </citation>
    <scope>NUCLEOTIDE SEQUENCE [LARGE SCALE GENOMIC DNA]</scope>
    <source>
        <strain evidence="2">cv. Yunnan</strain>
    </source>
</reference>
<dbReference type="Proteomes" id="UP001056120">
    <property type="component" value="Linkage Group LG18"/>
</dbReference>